<comment type="caution">
    <text evidence="5">The sequence shown here is derived from an EMBL/GenBank/DDBJ whole genome shotgun (WGS) entry which is preliminary data.</text>
</comment>
<dbReference type="PANTHER" id="PTHR43637">
    <property type="entry name" value="UPF0273 PROTEIN TM_0370"/>
    <property type="match status" value="1"/>
</dbReference>
<sequence>MERTKTGIPGLDELLNGGIPKGSNVLVSGGAGTGKTILTTQYVYNGAVNYGEAGLFVTLEGNVKDIAWNMESFQWNIKALQENNMLTIYRLNLGFLKEKTKIEDRIEEQLSEIEREVREINAKRLVIDSTTVFGAYIEPSLLRTTLFQFCDKLKSMGCTTLLTSETQPTKTTFSAFGVEEFVADGIIALYFSPPNRSLFVRKMRGTKHDKNPHPLEITPQGIVVKPHDNILWEAIK</sequence>
<accession>A0A7K4BZ23</accession>
<evidence type="ECO:0000313" key="5">
    <source>
        <dbReference type="EMBL" id="NMA44510.1"/>
    </source>
</evidence>
<name>A0A7K4BZ23_9ARCH</name>
<keyword evidence="1" id="KW-0547">Nucleotide-binding</keyword>
<reference evidence="5 6" key="1">
    <citation type="journal article" date="2020" name="Biotechnol. Biofuels">
        <title>New insights from the biogas microbiome by comprehensive genome-resolved metagenomics of nearly 1600 species originating from multiple anaerobic digesters.</title>
        <authorList>
            <person name="Campanaro S."/>
            <person name="Treu L."/>
            <person name="Rodriguez-R L.M."/>
            <person name="Kovalovszki A."/>
            <person name="Ziels R.M."/>
            <person name="Maus I."/>
            <person name="Zhu X."/>
            <person name="Kougias P.G."/>
            <person name="Basile A."/>
            <person name="Luo G."/>
            <person name="Schluter A."/>
            <person name="Konstantinidis K.T."/>
            <person name="Angelidaki I."/>
        </authorList>
    </citation>
    <scope>NUCLEOTIDE SEQUENCE [LARGE SCALE GENOMIC DNA]</scope>
    <source>
        <strain evidence="5">AS22ysBPME_79</strain>
    </source>
</reference>
<protein>
    <submittedName>
        <fullName evidence="5">AAA family ATPase</fullName>
    </submittedName>
</protein>
<feature type="coiled-coil region" evidence="3">
    <location>
        <begin position="96"/>
        <end position="123"/>
    </location>
</feature>
<dbReference type="SUPFAM" id="SSF52540">
    <property type="entry name" value="P-loop containing nucleoside triphosphate hydrolases"/>
    <property type="match status" value="1"/>
</dbReference>
<dbReference type="InterPro" id="IPR014774">
    <property type="entry name" value="KaiC-like_dom"/>
</dbReference>
<dbReference type="InterPro" id="IPR010624">
    <property type="entry name" value="KaiC_dom"/>
</dbReference>
<gene>
    <name evidence="5" type="ORF">GX950_01710</name>
</gene>
<evidence type="ECO:0000256" key="1">
    <source>
        <dbReference type="ARBA" id="ARBA00022741"/>
    </source>
</evidence>
<organism evidence="5 6">
    <name type="scientific">Candidatus Iainarchaeum sp</name>
    <dbReference type="NCBI Taxonomy" id="3101447"/>
    <lineage>
        <taxon>Archaea</taxon>
        <taxon>Candidatus Iainarchaeota</taxon>
        <taxon>Candidatus Iainarchaeia</taxon>
        <taxon>Candidatus Iainarchaeales</taxon>
        <taxon>Candidatus Iainarchaeaceae</taxon>
        <taxon>Candidatus Iainarchaeum</taxon>
    </lineage>
</organism>
<evidence type="ECO:0000313" key="6">
    <source>
        <dbReference type="Proteomes" id="UP000526302"/>
    </source>
</evidence>
<keyword evidence="3" id="KW-0175">Coiled coil</keyword>
<dbReference type="InterPro" id="IPR027417">
    <property type="entry name" value="P-loop_NTPase"/>
</dbReference>
<proteinExistence type="predicted"/>
<dbReference type="EMBL" id="JAAZKV010000012">
    <property type="protein sequence ID" value="NMA44510.1"/>
    <property type="molecule type" value="Genomic_DNA"/>
</dbReference>
<feature type="domain" description="KaiC" evidence="4">
    <location>
        <begin position="2"/>
        <end position="236"/>
    </location>
</feature>
<keyword evidence="2" id="KW-0067">ATP-binding</keyword>
<dbReference type="Gene3D" id="3.40.50.300">
    <property type="entry name" value="P-loop containing nucleotide triphosphate hydrolases"/>
    <property type="match status" value="1"/>
</dbReference>
<evidence type="ECO:0000256" key="2">
    <source>
        <dbReference type="ARBA" id="ARBA00022840"/>
    </source>
</evidence>
<evidence type="ECO:0000256" key="3">
    <source>
        <dbReference type="SAM" id="Coils"/>
    </source>
</evidence>
<dbReference type="Proteomes" id="UP000526302">
    <property type="component" value="Unassembled WGS sequence"/>
</dbReference>
<dbReference type="GO" id="GO:0005524">
    <property type="term" value="F:ATP binding"/>
    <property type="evidence" value="ECO:0007669"/>
    <property type="project" value="UniProtKB-KW"/>
</dbReference>
<dbReference type="PROSITE" id="PS51146">
    <property type="entry name" value="KAIC"/>
    <property type="match status" value="1"/>
</dbReference>
<evidence type="ECO:0000259" key="4">
    <source>
        <dbReference type="PROSITE" id="PS51146"/>
    </source>
</evidence>
<dbReference type="Pfam" id="PF06745">
    <property type="entry name" value="ATPase"/>
    <property type="match status" value="1"/>
</dbReference>
<dbReference type="AlphaFoldDB" id="A0A7K4BZ23"/>